<feature type="transmembrane region" description="Helical" evidence="3">
    <location>
        <begin position="12"/>
        <end position="36"/>
    </location>
</feature>
<accession>A0A523YNF4</accession>
<evidence type="ECO:0000256" key="3">
    <source>
        <dbReference type="SAM" id="Phobius"/>
    </source>
</evidence>
<feature type="coiled-coil region" evidence="1">
    <location>
        <begin position="44"/>
        <end position="88"/>
    </location>
</feature>
<evidence type="ECO:0008006" key="6">
    <source>
        <dbReference type="Google" id="ProtNLM"/>
    </source>
</evidence>
<organism evidence="4 5">
    <name type="scientific">Aerophobetes bacterium</name>
    <dbReference type="NCBI Taxonomy" id="2030807"/>
    <lineage>
        <taxon>Bacteria</taxon>
        <taxon>Candidatus Aerophobota</taxon>
    </lineage>
</organism>
<feature type="compositionally biased region" description="Basic and acidic residues" evidence="2">
    <location>
        <begin position="215"/>
        <end position="225"/>
    </location>
</feature>
<evidence type="ECO:0000256" key="1">
    <source>
        <dbReference type="SAM" id="Coils"/>
    </source>
</evidence>
<dbReference type="PANTHER" id="PTHR39555:SF1">
    <property type="entry name" value="TYPE IV PILUS INNER MEMBRANE COMPONENT PILO"/>
    <property type="match status" value="1"/>
</dbReference>
<comment type="caution">
    <text evidence="4">The sequence shown here is derived from an EMBL/GenBank/DDBJ whole genome shotgun (WGS) entry which is preliminary data.</text>
</comment>
<dbReference type="PANTHER" id="PTHR39555">
    <property type="entry name" value="FIMBRIAL ASSEMBLY PROTEIN PILO-LIKE PROTEIN-RELATED"/>
    <property type="match status" value="1"/>
</dbReference>
<proteinExistence type="predicted"/>
<evidence type="ECO:0000313" key="4">
    <source>
        <dbReference type="EMBL" id="TET93045.1"/>
    </source>
</evidence>
<sequence length="225" mass="26170">MFLSRRDYSLIFTLRGRIVVGLGIFLGVIAFFYWGFYYPQAKLVEKINREVKGVNLRVAQIKKKVVEYEKLKEKHQAMSLKLASLESYLVKEDESFSVFQELGRMSKKYGIDYVKIVPEEVIGGQYYNRIPVRIHLFSTYHALGMLLSAMDKRGRIMGLWVDEIKMRGMRKGEQSLEEKEKYTVEVDLLLSLYQSKAELTAEKTPKISSSQSAKETQRRSRGKEE</sequence>
<keyword evidence="3" id="KW-1133">Transmembrane helix</keyword>
<evidence type="ECO:0000256" key="2">
    <source>
        <dbReference type="SAM" id="MobiDB-lite"/>
    </source>
</evidence>
<dbReference type="InterPro" id="IPR007445">
    <property type="entry name" value="PilO"/>
</dbReference>
<feature type="region of interest" description="Disordered" evidence="2">
    <location>
        <begin position="200"/>
        <end position="225"/>
    </location>
</feature>
<dbReference type="GO" id="GO:0043683">
    <property type="term" value="P:type IV pilus assembly"/>
    <property type="evidence" value="ECO:0007669"/>
    <property type="project" value="InterPro"/>
</dbReference>
<keyword evidence="1" id="KW-0175">Coiled coil</keyword>
<protein>
    <recommendedName>
        <fullName evidence="6">Type 4a pilus biogenesis protein PilO</fullName>
    </recommendedName>
</protein>
<dbReference type="Gene3D" id="3.30.70.60">
    <property type="match status" value="1"/>
</dbReference>
<dbReference type="AlphaFoldDB" id="A0A523YNF4"/>
<dbReference type="GO" id="GO:0043107">
    <property type="term" value="P:type IV pilus-dependent motility"/>
    <property type="evidence" value="ECO:0007669"/>
    <property type="project" value="InterPro"/>
</dbReference>
<gene>
    <name evidence="4" type="ORF">E3J33_02680</name>
</gene>
<dbReference type="Pfam" id="PF04350">
    <property type="entry name" value="PilO"/>
    <property type="match status" value="1"/>
</dbReference>
<dbReference type="EMBL" id="SOIJ01000151">
    <property type="protein sequence ID" value="TET93045.1"/>
    <property type="molecule type" value="Genomic_DNA"/>
</dbReference>
<evidence type="ECO:0000313" key="5">
    <source>
        <dbReference type="Proteomes" id="UP000316925"/>
    </source>
</evidence>
<reference evidence="4 5" key="1">
    <citation type="submission" date="2019-03" db="EMBL/GenBank/DDBJ databases">
        <title>Metabolic potential of uncultured bacteria and archaea associated with petroleum seepage in deep-sea sediments.</title>
        <authorList>
            <person name="Dong X."/>
            <person name="Hubert C."/>
        </authorList>
    </citation>
    <scope>NUCLEOTIDE SEQUENCE [LARGE SCALE GENOMIC DNA]</scope>
    <source>
        <strain evidence="4">E29_bin28</strain>
    </source>
</reference>
<name>A0A523YNF4_UNCAE</name>
<keyword evidence="3" id="KW-0472">Membrane</keyword>
<keyword evidence="3" id="KW-0812">Transmembrane</keyword>
<dbReference type="Proteomes" id="UP000316925">
    <property type="component" value="Unassembled WGS sequence"/>
</dbReference>
<dbReference type="InterPro" id="IPR014717">
    <property type="entry name" value="Transl_elong_EF1B/ribsomal_bS6"/>
</dbReference>